<comment type="catalytic activity">
    <reaction evidence="4">
        <text>L-proline + NAD(+) = (S)-1-pyrroline-5-carboxylate + NADH + 2 H(+)</text>
        <dbReference type="Rhea" id="RHEA:14105"/>
        <dbReference type="ChEBI" id="CHEBI:15378"/>
        <dbReference type="ChEBI" id="CHEBI:17388"/>
        <dbReference type="ChEBI" id="CHEBI:57540"/>
        <dbReference type="ChEBI" id="CHEBI:57945"/>
        <dbReference type="ChEBI" id="CHEBI:60039"/>
        <dbReference type="EC" id="1.5.1.2"/>
    </reaction>
</comment>
<comment type="catalytic activity">
    <reaction evidence="4 6">
        <text>L-proline + NADP(+) = (S)-1-pyrroline-5-carboxylate + NADPH + 2 H(+)</text>
        <dbReference type="Rhea" id="RHEA:14109"/>
        <dbReference type="ChEBI" id="CHEBI:15378"/>
        <dbReference type="ChEBI" id="CHEBI:17388"/>
        <dbReference type="ChEBI" id="CHEBI:57783"/>
        <dbReference type="ChEBI" id="CHEBI:58349"/>
        <dbReference type="ChEBI" id="CHEBI:60039"/>
        <dbReference type="EC" id="1.5.1.2"/>
    </reaction>
</comment>
<dbReference type="Pfam" id="PF03807">
    <property type="entry name" value="F420_oxidored"/>
    <property type="match status" value="1"/>
</dbReference>
<dbReference type="RefSeq" id="WP_089036025.1">
    <property type="nucleotide sequence ID" value="NZ_CP022278.1"/>
</dbReference>
<gene>
    <name evidence="4" type="primary">proC</name>
    <name evidence="7" type="ORF">BG910_05810</name>
</gene>
<comment type="similarity">
    <text evidence="1 4 6">Belongs to the pyrroline-5-carboxylate reductase family.</text>
</comment>
<dbReference type="Gene3D" id="1.10.3730.10">
    <property type="entry name" value="ProC C-terminal domain-like"/>
    <property type="match status" value="1"/>
</dbReference>
<organism evidence="7 8">
    <name type="scientific">Neisseria chenwenguii</name>
    <dbReference type="NCBI Taxonomy" id="1853278"/>
    <lineage>
        <taxon>Bacteria</taxon>
        <taxon>Pseudomonadati</taxon>
        <taxon>Pseudomonadota</taxon>
        <taxon>Betaproteobacteria</taxon>
        <taxon>Neisseriales</taxon>
        <taxon>Neisseriaceae</taxon>
        <taxon>Neisseria</taxon>
    </lineage>
</organism>
<evidence type="ECO:0000313" key="7">
    <source>
        <dbReference type="EMBL" id="ASK27315.1"/>
    </source>
</evidence>
<dbReference type="NCBIfam" id="TIGR00112">
    <property type="entry name" value="proC"/>
    <property type="match status" value="1"/>
</dbReference>
<evidence type="ECO:0000256" key="5">
    <source>
        <dbReference type="NCBIfam" id="TIGR00112"/>
    </source>
</evidence>
<keyword evidence="4" id="KW-0963">Cytoplasm</keyword>
<dbReference type="FunFam" id="1.10.3730.10:FF:000001">
    <property type="entry name" value="Pyrroline-5-carboxylate reductase"/>
    <property type="match status" value="1"/>
</dbReference>
<evidence type="ECO:0000256" key="2">
    <source>
        <dbReference type="ARBA" id="ARBA00022857"/>
    </source>
</evidence>
<keyword evidence="2 4" id="KW-0521">NADP</keyword>
<dbReference type="InterPro" id="IPR036291">
    <property type="entry name" value="NAD(P)-bd_dom_sf"/>
</dbReference>
<dbReference type="Pfam" id="PF14748">
    <property type="entry name" value="P5CR_dimer"/>
    <property type="match status" value="1"/>
</dbReference>
<dbReference type="InterPro" id="IPR029036">
    <property type="entry name" value="P5CR_dimer"/>
</dbReference>
<dbReference type="GO" id="GO:0004735">
    <property type="term" value="F:pyrroline-5-carboxylate reductase activity"/>
    <property type="evidence" value="ECO:0007669"/>
    <property type="project" value="UniProtKB-UniRule"/>
</dbReference>
<sequence length="265" mass="27418">MKICFLGGGNMTAAIAGGLARQGGWQLHIADRSAEKRERLARELGAATAETLPALTAADVLVLAVKPQDMAAACAAIETNGALVLSVAAGLSVAALSRMLGGTRRIVRVMPNTPAQIGLGISGMFAEPKTSVADHDLADRIMRAAGQTVWLADEAQMHALTGISGSGPAYVFYLMNALFEAAQAQGFDPETAKRLVSATFQGAAELAVQTDADFAQLQKNVTSKGGTTHEAVETFKAHKVADAIAAGVEACVARSQEMARQADAV</sequence>
<dbReference type="UniPathway" id="UPA00098">
    <property type="reaction ID" value="UER00361"/>
</dbReference>
<dbReference type="EC" id="1.5.1.2" evidence="4 5"/>
<protein>
    <recommendedName>
        <fullName evidence="4 5">Pyrroline-5-carboxylate reductase</fullName>
        <shortName evidence="4">P5C reductase</shortName>
        <shortName evidence="4">P5CR</shortName>
        <ecNumber evidence="4 5">1.5.1.2</ecNumber>
    </recommendedName>
    <alternativeName>
        <fullName evidence="4">PCA reductase</fullName>
    </alternativeName>
</protein>
<dbReference type="HAMAP" id="MF_01925">
    <property type="entry name" value="P5C_reductase"/>
    <property type="match status" value="1"/>
</dbReference>
<dbReference type="OrthoDB" id="9805754at2"/>
<evidence type="ECO:0000256" key="6">
    <source>
        <dbReference type="RuleBase" id="RU003903"/>
    </source>
</evidence>
<dbReference type="SUPFAM" id="SSF48179">
    <property type="entry name" value="6-phosphogluconate dehydrogenase C-terminal domain-like"/>
    <property type="match status" value="1"/>
</dbReference>
<dbReference type="PANTHER" id="PTHR11645">
    <property type="entry name" value="PYRROLINE-5-CARBOXYLATE REDUCTASE"/>
    <property type="match status" value="1"/>
</dbReference>
<proteinExistence type="inferred from homology"/>
<evidence type="ECO:0000256" key="4">
    <source>
        <dbReference type="HAMAP-Rule" id="MF_01925"/>
    </source>
</evidence>
<comment type="pathway">
    <text evidence="4 6">Amino-acid biosynthesis; L-proline biosynthesis; L-proline from L-glutamate 5-semialdehyde: step 1/1.</text>
</comment>
<keyword evidence="4 6" id="KW-0028">Amino-acid biosynthesis</keyword>
<keyword evidence="4 6" id="KW-0641">Proline biosynthesis</keyword>
<evidence type="ECO:0000313" key="8">
    <source>
        <dbReference type="Proteomes" id="UP000198238"/>
    </source>
</evidence>
<evidence type="ECO:0000256" key="1">
    <source>
        <dbReference type="ARBA" id="ARBA00005525"/>
    </source>
</evidence>
<dbReference type="InterPro" id="IPR053790">
    <property type="entry name" value="P5CR-like_CS"/>
</dbReference>
<dbReference type="Gene3D" id="3.40.50.720">
    <property type="entry name" value="NAD(P)-binding Rossmann-like Domain"/>
    <property type="match status" value="1"/>
</dbReference>
<dbReference type="InterPro" id="IPR000304">
    <property type="entry name" value="Pyrroline-COOH_reductase"/>
</dbReference>
<keyword evidence="3 4" id="KW-0560">Oxidoreductase</keyword>
<accession>A0A220S292</accession>
<dbReference type="EMBL" id="CP022278">
    <property type="protein sequence ID" value="ASK27315.1"/>
    <property type="molecule type" value="Genomic_DNA"/>
</dbReference>
<dbReference type="PIRSF" id="PIRSF000193">
    <property type="entry name" value="Pyrrol-5-carb_rd"/>
    <property type="match status" value="1"/>
</dbReference>
<comment type="subcellular location">
    <subcellularLocation>
        <location evidence="4">Cytoplasm</location>
    </subcellularLocation>
</comment>
<name>A0A220S292_9NEIS</name>
<dbReference type="GO" id="GO:0005737">
    <property type="term" value="C:cytoplasm"/>
    <property type="evidence" value="ECO:0007669"/>
    <property type="project" value="UniProtKB-SubCell"/>
</dbReference>
<keyword evidence="8" id="KW-1185">Reference proteome</keyword>
<comment type="function">
    <text evidence="4">Catalyzes the reduction of 1-pyrroline-5-carboxylate (PCA) to L-proline.</text>
</comment>
<dbReference type="GO" id="GO:0055129">
    <property type="term" value="P:L-proline biosynthetic process"/>
    <property type="evidence" value="ECO:0007669"/>
    <property type="project" value="UniProtKB-UniRule"/>
</dbReference>
<dbReference type="PANTHER" id="PTHR11645:SF0">
    <property type="entry name" value="PYRROLINE-5-CARBOXYLATE REDUCTASE 3"/>
    <property type="match status" value="1"/>
</dbReference>
<dbReference type="AlphaFoldDB" id="A0A220S292"/>
<dbReference type="SUPFAM" id="SSF51735">
    <property type="entry name" value="NAD(P)-binding Rossmann-fold domains"/>
    <property type="match status" value="1"/>
</dbReference>
<dbReference type="Proteomes" id="UP000198238">
    <property type="component" value="Chromosome"/>
</dbReference>
<reference evidence="7 8" key="1">
    <citation type="submission" date="2017-06" db="EMBL/GenBank/DDBJ databases">
        <title>Neisseria chenwenguii sp. nov., isolated from the intestinal contents of Tibetan Plateau Pika in Yushu, Qinghai Province, China.</title>
        <authorList>
            <person name="Zhang G."/>
        </authorList>
    </citation>
    <scope>NUCLEOTIDE SEQUENCE [LARGE SCALE GENOMIC DNA]</scope>
    <source>
        <strain evidence="7 8">10023</strain>
    </source>
</reference>
<dbReference type="PROSITE" id="PS00521">
    <property type="entry name" value="P5CR"/>
    <property type="match status" value="1"/>
</dbReference>
<dbReference type="KEGG" id="nei:BG910_05810"/>
<dbReference type="InterPro" id="IPR028939">
    <property type="entry name" value="P5C_Rdtase_cat_N"/>
</dbReference>
<dbReference type="InterPro" id="IPR008927">
    <property type="entry name" value="6-PGluconate_DH-like_C_sf"/>
</dbReference>
<evidence type="ECO:0000256" key="3">
    <source>
        <dbReference type="ARBA" id="ARBA00023002"/>
    </source>
</evidence>